<feature type="signal peptide" evidence="1">
    <location>
        <begin position="1"/>
        <end position="21"/>
    </location>
</feature>
<comment type="caution">
    <text evidence="2">The sequence shown here is derived from an EMBL/GenBank/DDBJ whole genome shotgun (WGS) entry which is preliminary data.</text>
</comment>
<evidence type="ECO:0008006" key="4">
    <source>
        <dbReference type="Google" id="ProtNLM"/>
    </source>
</evidence>
<dbReference type="EMBL" id="WEIO01000001">
    <property type="protein sequence ID" value="KAB7708934.1"/>
    <property type="molecule type" value="Genomic_DNA"/>
</dbReference>
<dbReference type="InterPro" id="IPR036866">
    <property type="entry name" value="RibonucZ/Hydroxyglut_hydro"/>
</dbReference>
<proteinExistence type="predicted"/>
<sequence length="268" mass="30772">MKIILAVFVSLMFIFPASTDASVIHLHLKEGEFALSFLPLSNGEAALLHTAEGRQFLINTGYKGSGPEILHYMNKFQIRQLDGLIITEKKYWQERFIQQLIKTRKLKKIFAGWPAKDHLCGGRFIYEQWLAGTLQELDSGVKLAVLYNGSQKNEGLDFSIKHFDSRFLWMSSASRSAEKKMLTQSLKDSNIVKVPKFGVHGSLSYNLLTHIDPQTAIIFKRKDQRPNGELMEMLHQMWIDVYYAEQHGLIIVKFTKEGYEVFSIPELK</sequence>
<evidence type="ECO:0000313" key="3">
    <source>
        <dbReference type="Proteomes" id="UP000429595"/>
    </source>
</evidence>
<accession>A0A6I1FQD7</accession>
<organism evidence="2 3">
    <name type="scientific">Bacillus aerolatus</name>
    <dbReference type="NCBI Taxonomy" id="2653354"/>
    <lineage>
        <taxon>Bacteria</taxon>
        <taxon>Bacillati</taxon>
        <taxon>Bacillota</taxon>
        <taxon>Bacilli</taxon>
        <taxon>Bacillales</taxon>
        <taxon>Bacillaceae</taxon>
        <taxon>Bacillus</taxon>
    </lineage>
</organism>
<name>A0A6I1FQD7_9BACI</name>
<keyword evidence="3" id="KW-1185">Reference proteome</keyword>
<protein>
    <recommendedName>
        <fullName evidence="4">Hydrolase</fullName>
    </recommendedName>
</protein>
<dbReference type="RefSeq" id="WP_152149461.1">
    <property type="nucleotide sequence ID" value="NZ_WEIO01000001.1"/>
</dbReference>
<gene>
    <name evidence="2" type="ORF">F9802_01975</name>
</gene>
<evidence type="ECO:0000256" key="1">
    <source>
        <dbReference type="SAM" id="SignalP"/>
    </source>
</evidence>
<feature type="chain" id="PRO_5026092860" description="Hydrolase" evidence="1">
    <location>
        <begin position="22"/>
        <end position="268"/>
    </location>
</feature>
<dbReference type="AlphaFoldDB" id="A0A6I1FQD7"/>
<reference evidence="2 3" key="1">
    <citation type="submission" date="2019-10" db="EMBL/GenBank/DDBJ databases">
        <title>Bacillus aerolatum sp. nov., isolated from bioaerosol of sport playgrounds.</title>
        <authorList>
            <person name="Chen P."/>
            <person name="Zhang G."/>
        </authorList>
    </citation>
    <scope>NUCLEOTIDE SEQUENCE [LARGE SCALE GENOMIC DNA]</scope>
    <source>
        <strain evidence="2 3">CX253</strain>
    </source>
</reference>
<evidence type="ECO:0000313" key="2">
    <source>
        <dbReference type="EMBL" id="KAB7708934.1"/>
    </source>
</evidence>
<dbReference type="Gene3D" id="3.60.15.10">
    <property type="entry name" value="Ribonuclease Z/Hydroxyacylglutathione hydrolase-like"/>
    <property type="match status" value="1"/>
</dbReference>
<dbReference type="Proteomes" id="UP000429595">
    <property type="component" value="Unassembled WGS sequence"/>
</dbReference>
<keyword evidence="1" id="KW-0732">Signal</keyword>